<dbReference type="AlphaFoldDB" id="A0A4U5P7S4"/>
<dbReference type="EMBL" id="AZBU02000002">
    <property type="protein sequence ID" value="TKR92309.1"/>
    <property type="molecule type" value="Genomic_DNA"/>
</dbReference>
<reference evidence="2" key="2">
    <citation type="journal article" date="2015" name="Genome Biol.">
        <title>Comparative genomics of Steinernema reveals deeply conserved gene regulatory networks.</title>
        <authorList>
            <person name="Dillman A.R."/>
            <person name="Macchietto M."/>
            <person name="Porter C.F."/>
            <person name="Rogers A."/>
            <person name="Williams B."/>
            <person name="Antoshechkin I."/>
            <person name="Lee M.M."/>
            <person name="Goodwin Z."/>
            <person name="Lu X."/>
            <person name="Lewis E.E."/>
            <person name="Goodrich-Blair H."/>
            <person name="Stock S.P."/>
            <person name="Adams B.J."/>
            <person name="Sternberg P.W."/>
            <person name="Mortazavi A."/>
        </authorList>
    </citation>
    <scope>NUCLEOTIDE SEQUENCE [LARGE SCALE GENOMIC DNA]</scope>
    <source>
        <strain evidence="2">ALL</strain>
    </source>
</reference>
<comment type="caution">
    <text evidence="2">The sequence shown here is derived from an EMBL/GenBank/DDBJ whole genome shotgun (WGS) entry which is preliminary data.</text>
</comment>
<organism evidence="2">
    <name type="scientific">Steinernema carpocapsae</name>
    <name type="common">Entomopathogenic nematode</name>
    <dbReference type="NCBI Taxonomy" id="34508"/>
    <lineage>
        <taxon>Eukaryota</taxon>
        <taxon>Metazoa</taxon>
        <taxon>Ecdysozoa</taxon>
        <taxon>Nematoda</taxon>
        <taxon>Chromadorea</taxon>
        <taxon>Rhabditida</taxon>
        <taxon>Tylenchina</taxon>
        <taxon>Panagrolaimomorpha</taxon>
        <taxon>Strongyloidoidea</taxon>
        <taxon>Steinernematidae</taxon>
        <taxon>Steinernema</taxon>
    </lineage>
</organism>
<protein>
    <submittedName>
        <fullName evidence="2">Uncharacterized protein</fullName>
    </submittedName>
</protein>
<name>A0A4U5P7S4_STECR</name>
<accession>A0A4U5P7S4</accession>
<dbReference type="STRING" id="34508.A0A4U5P7S4"/>
<evidence type="ECO:0000256" key="1">
    <source>
        <dbReference type="SAM" id="MobiDB-lite"/>
    </source>
</evidence>
<feature type="region of interest" description="Disordered" evidence="1">
    <location>
        <begin position="1"/>
        <end position="25"/>
    </location>
</feature>
<dbReference type="OrthoDB" id="407630at2759"/>
<reference evidence="2" key="1">
    <citation type="submission" date="2013-11" db="EMBL/GenBank/DDBJ databases">
        <authorList>
            <person name="Sternberg P."/>
            <person name="Dillman A."/>
            <person name="Macchietto M."/>
        </authorList>
    </citation>
    <scope>NUCLEOTIDE SEQUENCE</scope>
    <source>
        <strain evidence="2">ALL</strain>
    </source>
</reference>
<evidence type="ECO:0000313" key="2">
    <source>
        <dbReference type="EMBL" id="TKR92309.1"/>
    </source>
</evidence>
<reference evidence="2" key="3">
    <citation type="journal article" date="2019" name="G3 (Bethesda)">
        <title>Hybrid Assembly of the Genome of the Entomopathogenic Nematode Steinernema carpocapsae Identifies the X-Chromosome.</title>
        <authorList>
            <person name="Serra L."/>
            <person name="Macchietto M."/>
            <person name="Macias-Munoz A."/>
            <person name="McGill C.J."/>
            <person name="Rodriguez I.M."/>
            <person name="Rodriguez B."/>
            <person name="Murad R."/>
            <person name="Mortazavi A."/>
        </authorList>
    </citation>
    <scope>NUCLEOTIDE SEQUENCE</scope>
    <source>
        <strain evidence="2">ALL</strain>
    </source>
</reference>
<sequence length="94" mass="10797">MAQVPQSDEPGHLFNHPPRNHKPRIAEVRTHPGVRVSVPSWVTKLTGFAGTLYSHETSEIHPGKQEMNLHTREYELREFSSRRREDELYASPPG</sequence>
<gene>
    <name evidence="2" type="ORF">L596_006990</name>
</gene>
<proteinExistence type="predicted"/>